<dbReference type="InterPro" id="IPR040607">
    <property type="entry name" value="ALP_N"/>
</dbReference>
<dbReference type="CDD" id="cd24025">
    <property type="entry name" value="ASKHA_NBD_ParM_pCBH-like"/>
    <property type="match status" value="1"/>
</dbReference>
<dbReference type="AlphaFoldDB" id="A0A060N9Q8"/>
<dbReference type="InterPro" id="IPR049067">
    <property type="entry name" value="MreB-like_C"/>
</dbReference>
<dbReference type="Proteomes" id="UP000054164">
    <property type="component" value="Unassembled WGS sequence"/>
</dbReference>
<organism evidence="3">
    <name type="scientific">Clostridium botulinum B str. Osaka05</name>
    <dbReference type="NCBI Taxonomy" id="1407017"/>
    <lineage>
        <taxon>Bacteria</taxon>
        <taxon>Bacillati</taxon>
        <taxon>Bacillota</taxon>
        <taxon>Clostridia</taxon>
        <taxon>Eubacteriales</taxon>
        <taxon>Clostridiaceae</taxon>
        <taxon>Clostridium</taxon>
    </lineage>
</organism>
<name>A0A060N9Q8_CLOBO</name>
<dbReference type="HOGENOM" id="CLU_066405_0_0_9"/>
<dbReference type="Pfam" id="PF17989">
    <property type="entry name" value="ALP_N"/>
    <property type="match status" value="1"/>
</dbReference>
<reference evidence="3" key="1">
    <citation type="submission" date="2013-10" db="EMBL/GenBank/DDBJ databases">
        <title>Draft genome sequence of Clostridium botulinum type B strain Osaka05.</title>
        <authorList>
            <person name="Sakaguchi Y."/>
            <person name="Hosomi K."/>
            <person name="Uchiyama J."/>
            <person name="Ogura Y."/>
            <person name="Sakaguchi M."/>
            <person name="Kohda T."/>
            <person name="Mukamoto M."/>
            <person name="Misawa N."/>
            <person name="Matsuzaki S."/>
            <person name="Hayashi T."/>
            <person name="Kozaki S."/>
        </authorList>
    </citation>
    <scope>NUCLEOTIDE SEQUENCE</scope>
    <source>
        <strain evidence="3">Osaka05</strain>
    </source>
</reference>
<dbReference type="Gene3D" id="3.30.420.40">
    <property type="match status" value="2"/>
</dbReference>
<feature type="domain" description="Actin-like protein N-terminal" evidence="1">
    <location>
        <begin position="7"/>
        <end position="171"/>
    </location>
</feature>
<evidence type="ECO:0008006" key="4">
    <source>
        <dbReference type="Google" id="ProtNLM"/>
    </source>
</evidence>
<evidence type="ECO:0000313" key="3">
    <source>
        <dbReference type="EMBL" id="BAO05044.1"/>
    </source>
</evidence>
<dbReference type="Pfam" id="PF21522">
    <property type="entry name" value="MreB-like_C"/>
    <property type="match status" value="1"/>
</dbReference>
<dbReference type="SUPFAM" id="SSF53067">
    <property type="entry name" value="Actin-like ATPase domain"/>
    <property type="match status" value="2"/>
</dbReference>
<dbReference type="InterPro" id="IPR043129">
    <property type="entry name" value="ATPase_NBD"/>
</dbReference>
<evidence type="ECO:0000259" key="1">
    <source>
        <dbReference type="Pfam" id="PF17989"/>
    </source>
</evidence>
<proteinExistence type="predicted"/>
<evidence type="ECO:0000259" key="2">
    <source>
        <dbReference type="Pfam" id="PF21522"/>
    </source>
</evidence>
<dbReference type="RefSeq" id="WP_012301051.1">
    <property type="nucleotide sequence ID" value="NZ_BA000059.1"/>
</dbReference>
<protein>
    <recommendedName>
        <fullName evidence="4">Actin-like protein N-terminal domain-containing protein</fullName>
    </recommendedName>
</protein>
<dbReference type="EMBL" id="BA000059">
    <property type="protein sequence ID" value="BAO05044.1"/>
    <property type="molecule type" value="Genomic_DNA"/>
</dbReference>
<accession>A0A060N9Q8</accession>
<gene>
    <name evidence="3" type="ORF">CBO05P2_019</name>
</gene>
<sequence>MNKYTIAIDLGYGQIKGINQDNKRVIFPSIISSGKDRSLDTFFNSIDNIVDNIHVKILDEYFNEKEYFVGELAKRQPSNSSFINRDNKINSEENKVLLATALGLLIPNDLPNDTKIHIVTGLPLEHFIKQKQALNDMLKDFEHTIKFVDHNFSRNIKFEESNITLFPQGAGAIFSKINNDISSLLIKETFIGLIDVGFKTTDIVVFRINKDKEPVFEQEMSATLDGLGMINIYNTMDKAFTDNSRDGSKLNTEQLMLLCEEGKIFFKGDYIDLKKDLIKARKTLSTNIINKADGLWGSRKNSFNSIMIAGGGGKVLYNHLKLIEPNMCQLIDNPEFANAIGYLEFGKQFK</sequence>
<feature type="domain" description="Actin homologue MreB-like C-terminal" evidence="2">
    <location>
        <begin position="193"/>
        <end position="321"/>
    </location>
</feature>